<protein>
    <recommendedName>
        <fullName evidence="3">DUF1871 family protein</fullName>
    </recommendedName>
</protein>
<accession>A0ABS2P4N3</accession>
<sequence>MDMKPSINVRLMENLLQWDPLGYGVDAYETECVDVVQAVHELDEINSLAKRIQAIYEFSFEENIPLSHCRDKAMELLNIKNEDSSCSI</sequence>
<dbReference type="Proteomes" id="UP000737402">
    <property type="component" value="Unassembled WGS sequence"/>
</dbReference>
<dbReference type="SUPFAM" id="SSF116922">
    <property type="entry name" value="YugE-like"/>
    <property type="match status" value="1"/>
</dbReference>
<proteinExistence type="predicted"/>
<organism evidence="1 2">
    <name type="scientific">Sutcliffiella tianshenii</name>
    <dbReference type="NCBI Taxonomy" id="1463404"/>
    <lineage>
        <taxon>Bacteria</taxon>
        <taxon>Bacillati</taxon>
        <taxon>Bacillota</taxon>
        <taxon>Bacilli</taxon>
        <taxon>Bacillales</taxon>
        <taxon>Bacillaceae</taxon>
        <taxon>Sutcliffiella</taxon>
    </lineage>
</organism>
<gene>
    <name evidence="1" type="ORF">JOC95_003811</name>
</gene>
<dbReference type="Gene3D" id="1.10.340.20">
    <property type="entry name" value="Apc36109-like domain"/>
    <property type="match status" value="1"/>
</dbReference>
<reference evidence="1 2" key="1">
    <citation type="submission" date="2021-01" db="EMBL/GenBank/DDBJ databases">
        <title>Genomic Encyclopedia of Type Strains, Phase IV (KMG-IV): sequencing the most valuable type-strain genomes for metagenomic binning, comparative biology and taxonomic classification.</title>
        <authorList>
            <person name="Goeker M."/>
        </authorList>
    </citation>
    <scope>NUCLEOTIDE SEQUENCE [LARGE SCALE GENOMIC DNA]</scope>
    <source>
        <strain evidence="1 2">DSM 25879</strain>
    </source>
</reference>
<dbReference type="InterPro" id="IPR023162">
    <property type="entry name" value="Apc36109-like_dom_sf"/>
</dbReference>
<dbReference type="InterPro" id="IPR015053">
    <property type="entry name" value="DUF1871"/>
</dbReference>
<evidence type="ECO:0000313" key="1">
    <source>
        <dbReference type="EMBL" id="MBM7621903.1"/>
    </source>
</evidence>
<dbReference type="Pfam" id="PF08958">
    <property type="entry name" value="DUF1871"/>
    <property type="match status" value="1"/>
</dbReference>
<evidence type="ECO:0000313" key="2">
    <source>
        <dbReference type="Proteomes" id="UP000737402"/>
    </source>
</evidence>
<dbReference type="EMBL" id="JAFBED010000011">
    <property type="protein sequence ID" value="MBM7621903.1"/>
    <property type="molecule type" value="Genomic_DNA"/>
</dbReference>
<keyword evidence="2" id="KW-1185">Reference proteome</keyword>
<name>A0ABS2P4N3_9BACI</name>
<evidence type="ECO:0008006" key="3">
    <source>
        <dbReference type="Google" id="ProtNLM"/>
    </source>
</evidence>
<comment type="caution">
    <text evidence="1">The sequence shown here is derived from an EMBL/GenBank/DDBJ whole genome shotgun (WGS) entry which is preliminary data.</text>
</comment>
<dbReference type="RefSeq" id="WP_204418920.1">
    <property type="nucleotide sequence ID" value="NZ_JAFBED010000011.1"/>
</dbReference>